<gene>
    <name evidence="6" type="ORF">E6K72_06120</name>
</gene>
<dbReference type="CDD" id="cd04276">
    <property type="entry name" value="ZnMc_MMP_like_2"/>
    <property type="match status" value="1"/>
</dbReference>
<reference evidence="6 7" key="1">
    <citation type="journal article" date="2019" name="Nat. Microbiol.">
        <title>Mediterranean grassland soil C-N compound turnover is dependent on rainfall and depth, and is mediated by genomically divergent microorganisms.</title>
        <authorList>
            <person name="Diamond S."/>
            <person name="Andeer P.F."/>
            <person name="Li Z."/>
            <person name="Crits-Christoph A."/>
            <person name="Burstein D."/>
            <person name="Anantharaman K."/>
            <person name="Lane K.R."/>
            <person name="Thomas B.C."/>
            <person name="Pan C."/>
            <person name="Northen T.R."/>
            <person name="Banfield J.F."/>
        </authorList>
    </citation>
    <scope>NUCLEOTIDE SEQUENCE [LARGE SCALE GENOMIC DNA]</scope>
    <source>
        <strain evidence="6">WS_2</strain>
    </source>
</reference>
<dbReference type="InterPro" id="IPR033413">
    <property type="entry name" value="DUF5117"/>
</dbReference>
<dbReference type="Pfam" id="PF17162">
    <property type="entry name" value="DUF5118"/>
    <property type="match status" value="1"/>
</dbReference>
<feature type="signal peptide" evidence="2">
    <location>
        <begin position="1"/>
        <end position="24"/>
    </location>
</feature>
<feature type="region of interest" description="Disordered" evidence="1">
    <location>
        <begin position="30"/>
        <end position="62"/>
    </location>
</feature>
<dbReference type="InterPro" id="IPR034032">
    <property type="entry name" value="Zn_MMP-like_bac"/>
</dbReference>
<evidence type="ECO:0000259" key="4">
    <source>
        <dbReference type="Pfam" id="PF17148"/>
    </source>
</evidence>
<feature type="domain" description="EcxA zinc-binding" evidence="3">
    <location>
        <begin position="480"/>
        <end position="808"/>
    </location>
</feature>
<evidence type="ECO:0000256" key="1">
    <source>
        <dbReference type="SAM" id="MobiDB-lite"/>
    </source>
</evidence>
<dbReference type="AlphaFoldDB" id="A0A538SW41"/>
<dbReference type="SUPFAM" id="SSF55486">
    <property type="entry name" value="Metalloproteases ('zincins'), catalytic domain"/>
    <property type="match status" value="1"/>
</dbReference>
<evidence type="ECO:0000259" key="5">
    <source>
        <dbReference type="Pfam" id="PF17162"/>
    </source>
</evidence>
<dbReference type="EMBL" id="VBOS01000205">
    <property type="protein sequence ID" value="TMQ55618.1"/>
    <property type="molecule type" value="Genomic_DNA"/>
</dbReference>
<evidence type="ECO:0000313" key="7">
    <source>
        <dbReference type="Proteomes" id="UP000317716"/>
    </source>
</evidence>
<feature type="chain" id="PRO_5021972434" evidence="2">
    <location>
        <begin position="25"/>
        <end position="915"/>
    </location>
</feature>
<protein>
    <submittedName>
        <fullName evidence="6">Zinc-dependent metalloprotease</fullName>
    </submittedName>
</protein>
<evidence type="ECO:0000259" key="3">
    <source>
        <dbReference type="Pfam" id="PF16313"/>
    </source>
</evidence>
<dbReference type="PANTHER" id="PTHR38478">
    <property type="entry name" value="PEPTIDASE M1A AND M12B"/>
    <property type="match status" value="1"/>
</dbReference>
<feature type="domain" description="DUF5118" evidence="5">
    <location>
        <begin position="60"/>
        <end position="107"/>
    </location>
</feature>
<dbReference type="Proteomes" id="UP000317716">
    <property type="component" value="Unassembled WGS sequence"/>
</dbReference>
<dbReference type="Pfam" id="PF16313">
    <property type="entry name" value="DUF4953"/>
    <property type="match status" value="1"/>
</dbReference>
<dbReference type="Gene3D" id="3.40.390.10">
    <property type="entry name" value="Collagenase (Catalytic Domain)"/>
    <property type="match status" value="1"/>
</dbReference>
<feature type="domain" description="DUF5117" evidence="4">
    <location>
        <begin position="120"/>
        <end position="309"/>
    </location>
</feature>
<keyword evidence="6" id="KW-0378">Hydrolase</keyword>
<dbReference type="GO" id="GO:0008237">
    <property type="term" value="F:metallopeptidase activity"/>
    <property type="evidence" value="ECO:0007669"/>
    <property type="project" value="UniProtKB-KW"/>
</dbReference>
<keyword evidence="6" id="KW-0645">Protease</keyword>
<accession>A0A538SW41</accession>
<evidence type="ECO:0000256" key="2">
    <source>
        <dbReference type="SAM" id="SignalP"/>
    </source>
</evidence>
<name>A0A538SW41_UNCEI</name>
<dbReference type="Pfam" id="PF17148">
    <property type="entry name" value="DUF5117"/>
    <property type="match status" value="1"/>
</dbReference>
<feature type="compositionally biased region" description="Basic and acidic residues" evidence="1">
    <location>
        <begin position="52"/>
        <end position="62"/>
    </location>
</feature>
<evidence type="ECO:0000313" key="6">
    <source>
        <dbReference type="EMBL" id="TMQ55618.1"/>
    </source>
</evidence>
<dbReference type="InterPro" id="IPR033428">
    <property type="entry name" value="DUF5118"/>
</dbReference>
<dbReference type="InterPro" id="IPR032534">
    <property type="entry name" value="EcxA_zinc-bd"/>
</dbReference>
<proteinExistence type="predicted"/>
<dbReference type="GO" id="GO:0006508">
    <property type="term" value="P:proteolysis"/>
    <property type="evidence" value="ECO:0007669"/>
    <property type="project" value="UniProtKB-KW"/>
</dbReference>
<keyword evidence="6" id="KW-0482">Metalloprotease</keyword>
<organism evidence="6 7">
    <name type="scientific">Eiseniibacteriota bacterium</name>
    <dbReference type="NCBI Taxonomy" id="2212470"/>
    <lineage>
        <taxon>Bacteria</taxon>
        <taxon>Candidatus Eiseniibacteriota</taxon>
    </lineage>
</organism>
<comment type="caution">
    <text evidence="6">The sequence shown here is derived from an EMBL/GenBank/DDBJ whole genome shotgun (WGS) entry which is preliminary data.</text>
</comment>
<sequence>MTRTLRMLAAVVAALALISGAAIRDQALAKKEKKPAKSETTAPSQPAGGKPEAGKPGDDKPFDEVVKDMTVVKGLFTFYRRADDNKVLMEILPAQLDRTFLFAGTLDQALGERGFYGAQQIGEFPLLFHQVGKSVQLVMRNSAFTAPDGSPAARAIARSFPNSILGAAKLQSKPHPERKSLLIDVSELLIKDLPGFAQGLTQAYQPTNYSFDKEKSAIRDVKDFPENCRVELMLHYQTDTPRTYSVTMPDARSVPLVVQYEISSLKETVYKPRLADDRVGHFLTIHQDFTSDRPSTPYVRYIDRWHLEKSDPAAALSPPKQPIVFWLENTIPVEYRDAIKEGTLLWNKAFEKIGFKDAVVVKQQPDSVDWDPADTRYNTIRWFAGVDAFFAIGPSRANPFTGEIYDADIGIGEGIVRSARRLGEEYVNPLSMTLDEPAPSLAAAWTRNPRALCSYGEGLAQQAALGMEILETRGGLTPEVEAKLMHQYIVELTAHEVGHTLGLRHNFRGSSILAPGDLNNTAKTAEIGQSSSVMDYNPVIVAAKGQKQGDFVPTTLGPYDYWAIEYAYKPIAGDEQAELAKIASRCADPMVPYSTDEDALGTFSPASIDPLANQYDASNDPLAYFKGRVGLVDELWNGMEKRLAKPGEGYQIYRRALGRGLNDDFRSMVTSSKLIGGVYHHRDHVGDPNGRLPYEPVPAAKQREALDFLNTATFGPKAFQLPASVLDRLANERNPGLDFASYFSTRLDYPWHDAVLTVQRAVLSRLYSPITLSRIQENELRFTPSEKPFRMADLFNGLTGAIWSELDSPGVPISSLRRNLQREQLKQLIRLTLRDGVSGPVAPQGPFGPPAIAAPPLPPEDATTLARASLVRIQTKIRAALAGKTAIEATTKAHLQETDARVTAALTAQLNRRVE</sequence>
<dbReference type="InterPro" id="IPR024079">
    <property type="entry name" value="MetalloPept_cat_dom_sf"/>
</dbReference>
<dbReference type="PANTHER" id="PTHR38478:SF1">
    <property type="entry name" value="ZINC DEPENDENT METALLOPROTEASE DOMAIN LIPOPROTEIN"/>
    <property type="match status" value="1"/>
</dbReference>
<keyword evidence="2" id="KW-0732">Signal</keyword>